<gene>
    <name evidence="5" type="ORF">GCM10025790_11250</name>
</gene>
<dbReference type="PRINTS" id="PR00469">
    <property type="entry name" value="PNDRDTASEII"/>
</dbReference>
<keyword evidence="6" id="KW-1185">Reference proteome</keyword>
<reference evidence="6" key="1">
    <citation type="journal article" date="2019" name="Int. J. Syst. Evol. Microbiol.">
        <title>The Global Catalogue of Microorganisms (GCM) 10K type strain sequencing project: providing services to taxonomists for standard genome sequencing and annotation.</title>
        <authorList>
            <consortium name="The Broad Institute Genomics Platform"/>
            <consortium name="The Broad Institute Genome Sequencing Center for Infectious Disease"/>
            <person name="Wu L."/>
            <person name="Ma J."/>
        </authorList>
    </citation>
    <scope>NUCLEOTIDE SEQUENCE [LARGE SCALE GENOMIC DNA]</scope>
    <source>
        <strain evidence="6">JCM 19129</strain>
    </source>
</reference>
<dbReference type="PRINTS" id="PR00368">
    <property type="entry name" value="FADPNR"/>
</dbReference>
<keyword evidence="2" id="KW-0560">Oxidoreductase</keyword>
<dbReference type="SUPFAM" id="SSF51905">
    <property type="entry name" value="FAD/NAD(P)-binding domain"/>
    <property type="match status" value="1"/>
</dbReference>
<evidence type="ECO:0000313" key="6">
    <source>
        <dbReference type="Proteomes" id="UP001500368"/>
    </source>
</evidence>
<evidence type="ECO:0000256" key="1">
    <source>
        <dbReference type="ARBA" id="ARBA00022630"/>
    </source>
</evidence>
<comment type="caution">
    <text evidence="5">The sequence shown here is derived from an EMBL/GenBank/DDBJ whole genome shotgun (WGS) entry which is preliminary data.</text>
</comment>
<dbReference type="Pfam" id="PF07992">
    <property type="entry name" value="Pyr_redox_2"/>
    <property type="match status" value="1"/>
</dbReference>
<dbReference type="InterPro" id="IPR050097">
    <property type="entry name" value="Ferredoxin-NADP_redctase_2"/>
</dbReference>
<dbReference type="RefSeq" id="WP_345477091.1">
    <property type="nucleotide sequence ID" value="NZ_BAABLW010000006.1"/>
</dbReference>
<dbReference type="Proteomes" id="UP001500368">
    <property type="component" value="Unassembled WGS sequence"/>
</dbReference>
<dbReference type="EMBL" id="BAABLW010000006">
    <property type="protein sequence ID" value="GAA4917517.1"/>
    <property type="molecule type" value="Genomic_DNA"/>
</dbReference>
<evidence type="ECO:0000313" key="5">
    <source>
        <dbReference type="EMBL" id="GAA4917517.1"/>
    </source>
</evidence>
<sequence>MTTTQITEEHLPELQLWDAIVIGGSAAGLSAALTLGRARRSVLVIDQQRPRNRFADHMHGVLGLEGVDPAELVRRGREEAALYGAKFLFAEVTDVADSTAEEQPGLRITLEDGRTILARTVIAASGLTDQLPAVPGLAERWGKTVLHCPYCHGWEVRDRPLGVIANGPMSSHVVQMIRQWSANVTFFSAGAGELPQDMLQRLQARDVVVEPSPVIQVHGEGASITAVELQDGRRIPLDALFAVATMTPHDSYLQHLRLERNETPMGSFLAVDQMFRTSHPRIWAAGNVANPGANVPLSISSGNFAGAAVNAALTEEEFDRAVASSQQRT</sequence>
<feature type="domain" description="FAD/NAD(P)-binding" evidence="4">
    <location>
        <begin position="18"/>
        <end position="293"/>
    </location>
</feature>
<evidence type="ECO:0000259" key="4">
    <source>
        <dbReference type="Pfam" id="PF07992"/>
    </source>
</evidence>
<evidence type="ECO:0000256" key="3">
    <source>
        <dbReference type="ARBA" id="ARBA00048132"/>
    </source>
</evidence>
<accession>A0ABP9FXP9</accession>
<keyword evidence="1" id="KW-0285">Flavoprotein</keyword>
<dbReference type="PANTHER" id="PTHR48105">
    <property type="entry name" value="THIOREDOXIN REDUCTASE 1-RELATED-RELATED"/>
    <property type="match status" value="1"/>
</dbReference>
<name>A0ABP9FXP9_9MICC</name>
<comment type="catalytic activity">
    <reaction evidence="3">
        <text>[thioredoxin]-dithiol + NADP(+) = [thioredoxin]-disulfide + NADPH + H(+)</text>
        <dbReference type="Rhea" id="RHEA:20345"/>
        <dbReference type="Rhea" id="RHEA-COMP:10698"/>
        <dbReference type="Rhea" id="RHEA-COMP:10700"/>
        <dbReference type="ChEBI" id="CHEBI:15378"/>
        <dbReference type="ChEBI" id="CHEBI:29950"/>
        <dbReference type="ChEBI" id="CHEBI:50058"/>
        <dbReference type="ChEBI" id="CHEBI:57783"/>
        <dbReference type="ChEBI" id="CHEBI:58349"/>
        <dbReference type="EC" id="1.8.1.9"/>
    </reaction>
</comment>
<dbReference type="InterPro" id="IPR036188">
    <property type="entry name" value="FAD/NAD-bd_sf"/>
</dbReference>
<proteinExistence type="predicted"/>
<protein>
    <submittedName>
        <fullName evidence="5">NAD(P)/FAD-dependent oxidoreductase</fullName>
    </submittedName>
</protein>
<dbReference type="Gene3D" id="3.50.50.60">
    <property type="entry name" value="FAD/NAD(P)-binding domain"/>
    <property type="match status" value="2"/>
</dbReference>
<organism evidence="5 6">
    <name type="scientific">Nesterenkonia rhizosphaerae</name>
    <dbReference type="NCBI Taxonomy" id="1348272"/>
    <lineage>
        <taxon>Bacteria</taxon>
        <taxon>Bacillati</taxon>
        <taxon>Actinomycetota</taxon>
        <taxon>Actinomycetes</taxon>
        <taxon>Micrococcales</taxon>
        <taxon>Micrococcaceae</taxon>
        <taxon>Nesterenkonia</taxon>
    </lineage>
</organism>
<dbReference type="InterPro" id="IPR023753">
    <property type="entry name" value="FAD/NAD-binding_dom"/>
</dbReference>
<evidence type="ECO:0000256" key="2">
    <source>
        <dbReference type="ARBA" id="ARBA00023002"/>
    </source>
</evidence>